<evidence type="ECO:0000313" key="2">
    <source>
        <dbReference type="EMBL" id="QNK01511.1"/>
    </source>
</evidence>
<dbReference type="EMBL" id="CP060412">
    <property type="protein sequence ID" value="QNK01511.1"/>
    <property type="molecule type" value="Genomic_DNA"/>
</dbReference>
<protein>
    <submittedName>
        <fullName evidence="2">Inovirus-type Gp2 protein</fullName>
    </submittedName>
</protein>
<feature type="region of interest" description="Disordered" evidence="1">
    <location>
        <begin position="438"/>
        <end position="458"/>
    </location>
</feature>
<organism evidence="2 3">
    <name type="scientific">Dyella telluris</name>
    <dbReference type="NCBI Taxonomy" id="2763498"/>
    <lineage>
        <taxon>Bacteria</taxon>
        <taxon>Pseudomonadati</taxon>
        <taxon>Pseudomonadota</taxon>
        <taxon>Gammaproteobacteria</taxon>
        <taxon>Lysobacterales</taxon>
        <taxon>Rhodanobacteraceae</taxon>
        <taxon>Dyella</taxon>
    </lineage>
</organism>
<proteinExistence type="predicted"/>
<evidence type="ECO:0000313" key="3">
    <source>
        <dbReference type="Proteomes" id="UP000515873"/>
    </source>
</evidence>
<accession>A0A7G8Q403</accession>
<dbReference type="Proteomes" id="UP000515873">
    <property type="component" value="Chromosome"/>
</dbReference>
<dbReference type="KEGG" id="dtl:H8F01_21160"/>
<dbReference type="RefSeq" id="WP_187056973.1">
    <property type="nucleotide sequence ID" value="NZ_CP060412.1"/>
</dbReference>
<keyword evidence="3" id="KW-1185">Reference proteome</keyword>
<reference evidence="2 3" key="1">
    <citation type="submission" date="2020-08" db="EMBL/GenBank/DDBJ databases">
        <title>Dyella sp. G9 isolated from forest soil.</title>
        <authorList>
            <person name="Fu J."/>
            <person name="Qiu L."/>
        </authorList>
    </citation>
    <scope>NUCLEOTIDE SEQUENCE [LARGE SCALE GENOMIC DNA]</scope>
    <source>
        <strain evidence="2 3">G9</strain>
    </source>
</reference>
<dbReference type="AlphaFoldDB" id="A0A7G8Q403"/>
<sequence length="487" mass="56303">MISDTCKPADSGQEPALQRGYSLKKTVTHRAYPGGLIGQLMGHRIAKGRKSRGIGVLGFPVPMLLPIPTGNTYSYRSALSRWELVLGAIMGLMNKGYEKRRIANDAHLSAFSRGCIYLEDGSVYITDEFDWHRFIGSLERIAKRIAEVDDGPIKLERTRYGERYRLTPLGRDVWNMCKSYHPFIRERCGSQIFNPHITVALRACDKWVRILNCARMGDDLDLRLGEARSALDRMVRFIRRVCRSKRFKYLSNNSERNAAAAFMSCMRYMDALFKRHSKILILRIDLYYHPYSHYGSEGERLEYVEAADKSLEKFLRDLRERHLVPDMAGWICKRENGFRRGMHYHVLVALDGHKHCKDIAYAQKLGEYWIEHCNGSSYNNNNARQDRLEYNGMGLVHVHDQDKREGLRRAIRYMTKGNHQLKTGGGKDRNLRKGIMPKWDESAPRRGAPRKPLPDINGAFKSTFSYRRKSPRKLDASGGRWPIHEFI</sequence>
<evidence type="ECO:0000256" key="1">
    <source>
        <dbReference type="SAM" id="MobiDB-lite"/>
    </source>
</evidence>
<gene>
    <name evidence="2" type="ORF">H8F01_21160</name>
</gene>
<name>A0A7G8Q403_9GAMM</name>